<dbReference type="InterPro" id="IPR003593">
    <property type="entry name" value="AAA+_ATPase"/>
</dbReference>
<comment type="caution">
    <text evidence="2">The sequence shown here is derived from an EMBL/GenBank/DDBJ whole genome shotgun (WGS) entry which is preliminary data.</text>
</comment>
<evidence type="ECO:0000313" key="3">
    <source>
        <dbReference type="Proteomes" id="UP000262917"/>
    </source>
</evidence>
<dbReference type="RefSeq" id="WP_117202133.1">
    <property type="nucleotide sequence ID" value="NZ_JBHTBK010000009.1"/>
</dbReference>
<reference evidence="2 3" key="1">
    <citation type="submission" date="2018-08" db="EMBL/GenBank/DDBJ databases">
        <title>Lysobacter weifangensis sp. nov., a new member of the family 'Xanthomonadaceae', isolated from soil in a farmland.</title>
        <authorList>
            <person name="Zhao H."/>
        </authorList>
    </citation>
    <scope>NUCLEOTIDE SEQUENCE [LARGE SCALE GENOMIC DNA]</scope>
    <source>
        <strain evidence="2 3">WF-2</strain>
    </source>
</reference>
<dbReference type="SMART" id="SM00382">
    <property type="entry name" value="AAA"/>
    <property type="match status" value="1"/>
</dbReference>
<proteinExistence type="predicted"/>
<dbReference type="EMBL" id="QVPD01000004">
    <property type="protein sequence ID" value="RFP61107.1"/>
    <property type="molecule type" value="Genomic_DNA"/>
</dbReference>
<dbReference type="Proteomes" id="UP000262917">
    <property type="component" value="Unassembled WGS sequence"/>
</dbReference>
<name>A0A372DNY7_9GAMM</name>
<keyword evidence="3" id="KW-1185">Reference proteome</keyword>
<feature type="domain" description="AAA+ ATPase" evidence="1">
    <location>
        <begin position="342"/>
        <end position="524"/>
    </location>
</feature>
<sequence length="667" mass="71374">MQSIEHASAFLALLDPVPNAAFHFRTLANGDHKGRNYSGTLAECWPDLVRDNAAGRNVFAVVNAGGHKKADITRVRALFVDQDKPDGRNWRSLYGIGRDPHMVVQSSPGKWHAYWCVHDFPLERFKPTQQALAAEFGTDPAISDLPRVMRLPGFLHLKGEPFLSHLVARNVELPRYGAELAASLPVAATVSAETVDPLAALDDFHKILRRVEHAVPGERNTIVNNAAYQLGRYVPAIFDLGTCTAKLLAAVASWPDADDFTHTINAGLQAGMAAPKIPLTLPTLPTEGKTAKTAKTATPPVWRSSGGLPPLIPLAASTVNLLRADNVKPEPINWLWPGYLAEGKFHILAGDPGCGKTTAACSLGAIITRGGQWPDKGQSPVGDVLIWSGEDDIANTLVPRIMACGGDRSRVHFIDGTTIGGERQPFDPALHIGLLESALDQLPAIKLLIVDPVVSVVAGDSHKNAEVRRALQPLVDLAGRRGIAVLGITHFSKGTSGRSPSERVTGSLAFVALARVVMVAARKETEDGQSVHLLVRSKSNIGPSNGGFTYQLSFPELGPGIVGSCVHWGEAVDGSAREILDMAEEDNSGTRKDAKDWLAEQLADGPVSSKQLMADAKEAGHSWRTLERAKKDIGARARKTEAGIWEWSVPTSVAGLSPPALPLLTPA</sequence>
<organism evidence="2 3">
    <name type="scientific">Cognatiluteimonas weifangensis</name>
    <dbReference type="NCBI Taxonomy" id="2303539"/>
    <lineage>
        <taxon>Bacteria</taxon>
        <taxon>Pseudomonadati</taxon>
        <taxon>Pseudomonadota</taxon>
        <taxon>Gammaproteobacteria</taxon>
        <taxon>Lysobacterales</taxon>
        <taxon>Lysobacteraceae</taxon>
        <taxon>Cognatiluteimonas</taxon>
    </lineage>
</organism>
<protein>
    <recommendedName>
        <fullName evidence="1">AAA+ ATPase domain-containing protein</fullName>
    </recommendedName>
</protein>
<dbReference type="SUPFAM" id="SSF52540">
    <property type="entry name" value="P-loop containing nucleoside triphosphate hydrolases"/>
    <property type="match status" value="1"/>
</dbReference>
<dbReference type="InterPro" id="IPR027417">
    <property type="entry name" value="P-loop_NTPase"/>
</dbReference>
<accession>A0A372DNY7</accession>
<dbReference type="OrthoDB" id="8905164at2"/>
<dbReference type="InterPro" id="IPR039459">
    <property type="entry name" value="RepB-like_DNA_primase_dom"/>
</dbReference>
<evidence type="ECO:0000313" key="2">
    <source>
        <dbReference type="EMBL" id="RFP61107.1"/>
    </source>
</evidence>
<dbReference type="AlphaFoldDB" id="A0A372DNY7"/>
<gene>
    <name evidence="2" type="ORF">D0Y53_05075</name>
</gene>
<dbReference type="Gene3D" id="3.30.70.1790">
    <property type="entry name" value="RepB DNA-primase, N-terminal domain"/>
    <property type="match status" value="1"/>
</dbReference>
<evidence type="ECO:0000259" key="1">
    <source>
        <dbReference type="SMART" id="SM00382"/>
    </source>
</evidence>
<dbReference type="Gene3D" id="3.40.50.300">
    <property type="entry name" value="P-loop containing nucleotide triphosphate hydrolases"/>
    <property type="match status" value="1"/>
</dbReference>
<dbReference type="Pfam" id="PF13481">
    <property type="entry name" value="AAA_25"/>
    <property type="match status" value="1"/>
</dbReference>
<dbReference type="Pfam" id="PF16793">
    <property type="entry name" value="RepB_primase"/>
    <property type="match status" value="1"/>
</dbReference>